<evidence type="ECO:0000256" key="17">
    <source>
        <dbReference type="ARBA" id="ARBA00076158"/>
    </source>
</evidence>
<feature type="domain" description="Mur ligase N-terminal catalytic" evidence="21">
    <location>
        <begin position="24"/>
        <end position="73"/>
    </location>
</feature>
<dbReference type="NCBIfam" id="NF001126">
    <property type="entry name" value="PRK00139.1-4"/>
    <property type="match status" value="1"/>
</dbReference>
<feature type="binding site" evidence="19">
    <location>
        <position position="32"/>
    </location>
    <ligand>
        <name>UDP-N-acetyl-alpha-D-muramoyl-L-alanyl-D-glutamate</name>
        <dbReference type="ChEBI" id="CHEBI:83900"/>
    </ligand>
</feature>
<dbReference type="InterPro" id="IPR000713">
    <property type="entry name" value="Mur_ligase_N"/>
</dbReference>
<name>A0A1W2E8F8_9FIRM</name>
<evidence type="ECO:0000256" key="20">
    <source>
        <dbReference type="RuleBase" id="RU004135"/>
    </source>
</evidence>
<dbReference type="InterPro" id="IPR013221">
    <property type="entry name" value="Mur_ligase_cen"/>
</dbReference>
<evidence type="ECO:0000313" key="25">
    <source>
        <dbReference type="Proteomes" id="UP000192738"/>
    </source>
</evidence>
<evidence type="ECO:0000256" key="6">
    <source>
        <dbReference type="ARBA" id="ARBA00022741"/>
    </source>
</evidence>
<dbReference type="EC" id="6.3.2.13" evidence="14 19"/>
<feature type="binding site" evidence="19">
    <location>
        <begin position="411"/>
        <end position="414"/>
    </location>
    <ligand>
        <name>meso-2,6-diaminopimelate</name>
        <dbReference type="ChEBI" id="CHEBI:57791"/>
    </ligand>
</feature>
<feature type="modified residue" description="N6-carboxylysine" evidence="19">
    <location>
        <position position="221"/>
    </location>
</feature>
<feature type="domain" description="Mur ligase central" evidence="23">
    <location>
        <begin position="110"/>
        <end position="316"/>
    </location>
</feature>
<dbReference type="SUPFAM" id="SSF53623">
    <property type="entry name" value="MurD-like peptide ligases, catalytic domain"/>
    <property type="match status" value="1"/>
</dbReference>
<dbReference type="Pfam" id="PF08245">
    <property type="entry name" value="Mur_ligase_M"/>
    <property type="match status" value="1"/>
</dbReference>
<evidence type="ECO:0000256" key="19">
    <source>
        <dbReference type="HAMAP-Rule" id="MF_00208"/>
    </source>
</evidence>
<dbReference type="UniPathway" id="UPA00219"/>
<dbReference type="HAMAP" id="MF_00208">
    <property type="entry name" value="MurE"/>
    <property type="match status" value="1"/>
</dbReference>
<evidence type="ECO:0000256" key="9">
    <source>
        <dbReference type="ARBA" id="ARBA00022984"/>
    </source>
</evidence>
<keyword evidence="3 19" id="KW-0963">Cytoplasm</keyword>
<evidence type="ECO:0000256" key="18">
    <source>
        <dbReference type="ARBA" id="ARBA00081560"/>
    </source>
</evidence>
<evidence type="ECO:0000256" key="5">
    <source>
        <dbReference type="ARBA" id="ARBA00022618"/>
    </source>
</evidence>
<dbReference type="InterPro" id="IPR005761">
    <property type="entry name" value="UDP-N-AcMur-Glu-dNH2Pim_ligase"/>
</dbReference>
<evidence type="ECO:0000259" key="23">
    <source>
        <dbReference type="Pfam" id="PF08245"/>
    </source>
</evidence>
<keyword evidence="25" id="KW-1185">Reference proteome</keyword>
<keyword evidence="11 19" id="KW-0961">Cell wall biogenesis/degradation</keyword>
<dbReference type="Gene3D" id="3.90.190.20">
    <property type="entry name" value="Mur ligase, C-terminal domain"/>
    <property type="match status" value="1"/>
</dbReference>
<evidence type="ECO:0000313" key="24">
    <source>
        <dbReference type="EMBL" id="SMD05935.1"/>
    </source>
</evidence>
<feature type="binding site" evidence="19">
    <location>
        <position position="189"/>
    </location>
    <ligand>
        <name>UDP-N-acetyl-alpha-D-muramoyl-L-alanyl-D-glutamate</name>
        <dbReference type="ChEBI" id="CHEBI:83900"/>
    </ligand>
</feature>
<comment type="PTM">
    <text evidence="19">Carboxylation is probably crucial for Mg(2+) binding and, consequently, for the gamma-phosphate positioning of ATP.</text>
</comment>
<organism evidence="24 25">
    <name type="scientific">Sporomusa malonica</name>
    <dbReference type="NCBI Taxonomy" id="112901"/>
    <lineage>
        <taxon>Bacteria</taxon>
        <taxon>Bacillati</taxon>
        <taxon>Bacillota</taxon>
        <taxon>Negativicutes</taxon>
        <taxon>Selenomonadales</taxon>
        <taxon>Sporomusaceae</taxon>
        <taxon>Sporomusa</taxon>
    </lineage>
</organism>
<accession>A0A1W2E8F8</accession>
<gene>
    <name evidence="19" type="primary">murE</name>
    <name evidence="24" type="ORF">SAMN04488500_12216</name>
</gene>
<evidence type="ECO:0000256" key="11">
    <source>
        <dbReference type="ARBA" id="ARBA00023316"/>
    </source>
</evidence>
<evidence type="ECO:0000256" key="15">
    <source>
        <dbReference type="ARBA" id="ARBA00072883"/>
    </source>
</evidence>
<evidence type="ECO:0000256" key="1">
    <source>
        <dbReference type="ARBA" id="ARBA00004752"/>
    </source>
</evidence>
<dbReference type="GO" id="GO:0008360">
    <property type="term" value="P:regulation of cell shape"/>
    <property type="evidence" value="ECO:0007669"/>
    <property type="project" value="UniProtKB-KW"/>
</dbReference>
<comment type="caution">
    <text evidence="19">Lacks conserved residue(s) required for the propagation of feature annotation.</text>
</comment>
<keyword evidence="19" id="KW-0460">Magnesium</keyword>
<keyword evidence="10 19" id="KW-0131">Cell cycle</keyword>
<dbReference type="NCBIfam" id="NF001124">
    <property type="entry name" value="PRK00139.1-2"/>
    <property type="match status" value="1"/>
</dbReference>
<keyword evidence="9 19" id="KW-0573">Peptidoglycan synthesis</keyword>
<dbReference type="GO" id="GO:0008765">
    <property type="term" value="F:UDP-N-acetylmuramoylalanyl-D-glutamate-2,6-diaminopimelate ligase activity"/>
    <property type="evidence" value="ECO:0007669"/>
    <property type="project" value="UniProtKB-UniRule"/>
</dbReference>
<comment type="similarity">
    <text evidence="2 19">Belongs to the MurCDEF family. MurE subfamily.</text>
</comment>
<dbReference type="Gene3D" id="3.40.1190.10">
    <property type="entry name" value="Mur-like, catalytic domain"/>
    <property type="match status" value="1"/>
</dbReference>
<dbReference type="Pfam" id="PF01225">
    <property type="entry name" value="Mur_ligase"/>
    <property type="match status" value="1"/>
</dbReference>
<evidence type="ECO:0000256" key="13">
    <source>
        <dbReference type="ARBA" id="ARBA00056782"/>
    </source>
</evidence>
<evidence type="ECO:0000256" key="2">
    <source>
        <dbReference type="ARBA" id="ARBA00005898"/>
    </source>
</evidence>
<dbReference type="Gene3D" id="3.40.1390.10">
    <property type="entry name" value="MurE/MurF, N-terminal domain"/>
    <property type="match status" value="1"/>
</dbReference>
<dbReference type="InterPro" id="IPR018109">
    <property type="entry name" value="Folylpolyglutamate_synth_CS"/>
</dbReference>
<dbReference type="GO" id="GO:0000287">
    <property type="term" value="F:magnesium ion binding"/>
    <property type="evidence" value="ECO:0007669"/>
    <property type="project" value="UniProtKB-UniRule"/>
</dbReference>
<dbReference type="NCBIfam" id="TIGR01085">
    <property type="entry name" value="murE"/>
    <property type="match status" value="1"/>
</dbReference>
<keyword evidence="7 19" id="KW-0067">ATP-binding</keyword>
<dbReference type="PROSITE" id="PS01011">
    <property type="entry name" value="FOLYLPOLYGLU_SYNT_1"/>
    <property type="match status" value="1"/>
</dbReference>
<dbReference type="PANTHER" id="PTHR23135:SF4">
    <property type="entry name" value="UDP-N-ACETYLMURAMOYL-L-ALANYL-D-GLUTAMATE--2,6-DIAMINOPIMELATE LIGASE MURE HOMOLOG, CHLOROPLASTIC"/>
    <property type="match status" value="1"/>
</dbReference>
<evidence type="ECO:0000256" key="16">
    <source>
        <dbReference type="ARBA" id="ARBA00075482"/>
    </source>
</evidence>
<proteinExistence type="inferred from homology"/>
<comment type="function">
    <text evidence="13 19">Catalyzes the addition of meso-diaminopimelic acid to the nucleotide precursor UDP-N-acetylmuramoyl-L-alanyl-D-glutamate (UMAG) in the biosynthesis of bacterial cell-wall peptidoglycan.</text>
</comment>
<dbReference type="OrthoDB" id="9800958at2"/>
<comment type="pathway">
    <text evidence="1 19 20">Cell wall biogenesis; peptidoglycan biosynthesis.</text>
</comment>
<evidence type="ECO:0000256" key="8">
    <source>
        <dbReference type="ARBA" id="ARBA00022960"/>
    </source>
</evidence>
<protein>
    <recommendedName>
        <fullName evidence="15 19">UDP-N-acetylmuramoyl-L-alanyl-D-glutamate--2,6-diaminopimelate ligase</fullName>
        <ecNumber evidence="14 19">6.3.2.13</ecNumber>
    </recommendedName>
    <alternativeName>
        <fullName evidence="16 19">Meso-A2pm-adding enzyme</fullName>
    </alternativeName>
    <alternativeName>
        <fullName evidence="17 19">Meso-diaminopimelate-adding enzyme</fullName>
    </alternativeName>
    <alternativeName>
        <fullName evidence="18 19">UDP-MurNAc-L-Ala-D-Glu:meso-diaminopimelate ligase</fullName>
    </alternativeName>
    <alternativeName>
        <fullName evidence="19">UDP-MurNAc-tripeptide synthetase</fullName>
    </alternativeName>
    <alternativeName>
        <fullName evidence="19">UDP-N-acetylmuramyl-tripeptide synthetase</fullName>
    </alternativeName>
</protein>
<comment type="catalytic activity">
    <reaction evidence="12 19">
        <text>UDP-N-acetyl-alpha-D-muramoyl-L-alanyl-D-glutamate + meso-2,6-diaminopimelate + ATP = UDP-N-acetyl-alpha-D-muramoyl-L-alanyl-gamma-D-glutamyl-meso-2,6-diaminopimelate + ADP + phosphate + H(+)</text>
        <dbReference type="Rhea" id="RHEA:23676"/>
        <dbReference type="ChEBI" id="CHEBI:15378"/>
        <dbReference type="ChEBI" id="CHEBI:30616"/>
        <dbReference type="ChEBI" id="CHEBI:43474"/>
        <dbReference type="ChEBI" id="CHEBI:57791"/>
        <dbReference type="ChEBI" id="CHEBI:83900"/>
        <dbReference type="ChEBI" id="CHEBI:83905"/>
        <dbReference type="ChEBI" id="CHEBI:456216"/>
        <dbReference type="EC" id="6.3.2.13"/>
    </reaction>
</comment>
<evidence type="ECO:0000256" key="12">
    <source>
        <dbReference type="ARBA" id="ARBA00050251"/>
    </source>
</evidence>
<dbReference type="InterPro" id="IPR035911">
    <property type="entry name" value="MurE/MurF_N"/>
</dbReference>
<evidence type="ECO:0000259" key="22">
    <source>
        <dbReference type="Pfam" id="PF02875"/>
    </source>
</evidence>
<dbReference type="InterPro" id="IPR004101">
    <property type="entry name" value="Mur_ligase_C"/>
</dbReference>
<dbReference type="GO" id="GO:0071555">
    <property type="term" value="P:cell wall organization"/>
    <property type="evidence" value="ECO:0007669"/>
    <property type="project" value="UniProtKB-KW"/>
</dbReference>
<dbReference type="InterPro" id="IPR036565">
    <property type="entry name" value="Mur-like_cat_sf"/>
</dbReference>
<dbReference type="GO" id="GO:0004326">
    <property type="term" value="F:tetrahydrofolylpolyglutamate synthase activity"/>
    <property type="evidence" value="ECO:0007669"/>
    <property type="project" value="InterPro"/>
</dbReference>
<dbReference type="GO" id="GO:0005524">
    <property type="term" value="F:ATP binding"/>
    <property type="evidence" value="ECO:0007669"/>
    <property type="project" value="UniProtKB-UniRule"/>
</dbReference>
<dbReference type="SUPFAM" id="SSF63418">
    <property type="entry name" value="MurE/MurF N-terminal domain"/>
    <property type="match status" value="1"/>
</dbReference>
<feature type="binding site" evidence="19">
    <location>
        <position position="474"/>
    </location>
    <ligand>
        <name>meso-2,6-diaminopimelate</name>
        <dbReference type="ChEBI" id="CHEBI:57791"/>
    </ligand>
</feature>
<evidence type="ECO:0000256" key="14">
    <source>
        <dbReference type="ARBA" id="ARBA00066633"/>
    </source>
</evidence>
<comment type="cofactor">
    <cofactor evidence="19">
        <name>Mg(2+)</name>
        <dbReference type="ChEBI" id="CHEBI:18420"/>
    </cofactor>
</comment>
<comment type="subcellular location">
    <subcellularLocation>
        <location evidence="19 20">Cytoplasm</location>
    </subcellularLocation>
</comment>
<dbReference type="Pfam" id="PF02875">
    <property type="entry name" value="Mur_ligase_C"/>
    <property type="match status" value="1"/>
</dbReference>
<feature type="short sequence motif" description="Meso-diaminopimelate recognition motif" evidence="19">
    <location>
        <begin position="411"/>
        <end position="414"/>
    </location>
</feature>
<dbReference type="PANTHER" id="PTHR23135">
    <property type="entry name" value="MUR LIGASE FAMILY MEMBER"/>
    <property type="match status" value="1"/>
</dbReference>
<dbReference type="EMBL" id="FWXI01000022">
    <property type="protein sequence ID" value="SMD05935.1"/>
    <property type="molecule type" value="Genomic_DNA"/>
</dbReference>
<dbReference type="SUPFAM" id="SSF53244">
    <property type="entry name" value="MurD-like peptide ligases, peptide-binding domain"/>
    <property type="match status" value="1"/>
</dbReference>
<feature type="binding site" evidence="19">
    <location>
        <position position="470"/>
    </location>
    <ligand>
        <name>meso-2,6-diaminopimelate</name>
        <dbReference type="ChEBI" id="CHEBI:57791"/>
    </ligand>
</feature>
<feature type="binding site" evidence="19">
    <location>
        <position position="181"/>
    </location>
    <ligand>
        <name>UDP-N-acetyl-alpha-D-muramoyl-L-alanyl-D-glutamate</name>
        <dbReference type="ChEBI" id="CHEBI:83900"/>
    </ligand>
</feature>
<keyword evidence="6 19" id="KW-0547">Nucleotide-binding</keyword>
<feature type="binding site" evidence="19">
    <location>
        <begin position="154"/>
        <end position="155"/>
    </location>
    <ligand>
        <name>UDP-N-acetyl-alpha-D-muramoyl-L-alanyl-D-glutamate</name>
        <dbReference type="ChEBI" id="CHEBI:83900"/>
    </ligand>
</feature>
<sequence>MAKNLEQLAALLPDAVTHGRLDREITAVAHDSRKVVPGTLFVCLAGVHVDGHDFIEDAIKRGAVAVLVEKDVTTYGDITIMKVDNTRAAMQAVVPYFFDYPGYNLRMIGVTGTNGKTTTTYLIRSILRQAGYKVGLIGTIQTLIDDKALPVKNTTPDVIELQSTLAEMVNSGMEYVVMEVSSHALALERVAGCEFDVGVFTNMTQDHLDFHQTFDNYIDAKAELFRRLSQPSSRKSGKTAVINFDDSAGEIMANNSACSVISYGIKCSAVLTADSIDVEAAGSSFSINGVFGIMSLKLGITGMFNVYNVLAAVGVALAEKVDPAIIKQALESFISVPGRFELVHAGQPFTVIVDYAHTPDGLENVLKTAKQFAKGRIIVVFGCGGDRDRTKRPIMGKLAAQYGDIVLATSDNPRSEDPEKILADIEVGIRDGLSSIACSDKSYKITPDRRQAITQALQLAEPQDVILIAGKGHETYQILKDRTIDFDDRQVAREVIREMRING</sequence>
<dbReference type="FunFam" id="3.90.190.20:FF:000006">
    <property type="entry name" value="UDP-N-acetylmuramoyl-L-alanyl-D-glutamate--2,6-diaminopimelate ligase"/>
    <property type="match status" value="1"/>
</dbReference>
<dbReference type="GO" id="GO:0005737">
    <property type="term" value="C:cytoplasm"/>
    <property type="evidence" value="ECO:0007669"/>
    <property type="project" value="UniProtKB-SubCell"/>
</dbReference>
<reference evidence="24 25" key="1">
    <citation type="submission" date="2017-04" db="EMBL/GenBank/DDBJ databases">
        <authorList>
            <person name="Afonso C.L."/>
            <person name="Miller P.J."/>
            <person name="Scott M.A."/>
            <person name="Spackman E."/>
            <person name="Goraichik I."/>
            <person name="Dimitrov K.M."/>
            <person name="Suarez D.L."/>
            <person name="Swayne D.E."/>
        </authorList>
    </citation>
    <scope>NUCLEOTIDE SEQUENCE [LARGE SCALE GENOMIC DNA]</scope>
    <source>
        <strain evidence="24 25">DSM 5090</strain>
    </source>
</reference>
<keyword evidence="8 19" id="KW-0133">Cell shape</keyword>
<dbReference type="STRING" id="112901.SAMN04488500_12216"/>
<dbReference type="RefSeq" id="WP_084577659.1">
    <property type="nucleotide sequence ID" value="NZ_CP155572.1"/>
</dbReference>
<feature type="binding site" evidence="19">
    <location>
        <position position="387"/>
    </location>
    <ligand>
        <name>meso-2,6-diaminopimelate</name>
        <dbReference type="ChEBI" id="CHEBI:57791"/>
    </ligand>
</feature>
<evidence type="ECO:0000256" key="3">
    <source>
        <dbReference type="ARBA" id="ARBA00022490"/>
    </source>
</evidence>
<dbReference type="AlphaFoldDB" id="A0A1W2E8F8"/>
<evidence type="ECO:0000256" key="7">
    <source>
        <dbReference type="ARBA" id="ARBA00022840"/>
    </source>
</evidence>
<evidence type="ECO:0000259" key="21">
    <source>
        <dbReference type="Pfam" id="PF01225"/>
    </source>
</evidence>
<feature type="domain" description="Mur ligase C-terminal" evidence="22">
    <location>
        <begin position="338"/>
        <end position="472"/>
    </location>
</feature>
<dbReference type="GO" id="GO:0009252">
    <property type="term" value="P:peptidoglycan biosynthetic process"/>
    <property type="evidence" value="ECO:0007669"/>
    <property type="project" value="UniProtKB-UniRule"/>
</dbReference>
<dbReference type="Proteomes" id="UP000192738">
    <property type="component" value="Unassembled WGS sequence"/>
</dbReference>
<evidence type="ECO:0000256" key="4">
    <source>
        <dbReference type="ARBA" id="ARBA00022598"/>
    </source>
</evidence>
<feature type="binding site" evidence="19">
    <location>
        <position position="153"/>
    </location>
    <ligand>
        <name>UDP-N-acetyl-alpha-D-muramoyl-L-alanyl-D-glutamate</name>
        <dbReference type="ChEBI" id="CHEBI:83900"/>
    </ligand>
</feature>
<evidence type="ECO:0000256" key="10">
    <source>
        <dbReference type="ARBA" id="ARBA00023306"/>
    </source>
</evidence>
<dbReference type="InterPro" id="IPR036615">
    <property type="entry name" value="Mur_ligase_C_dom_sf"/>
</dbReference>
<keyword evidence="5 19" id="KW-0132">Cell division</keyword>
<keyword evidence="4 19" id="KW-0436">Ligase</keyword>
<feature type="binding site" evidence="19">
    <location>
        <begin position="112"/>
        <end position="118"/>
    </location>
    <ligand>
        <name>ATP</name>
        <dbReference type="ChEBI" id="CHEBI:30616"/>
    </ligand>
</feature>
<dbReference type="GO" id="GO:0051301">
    <property type="term" value="P:cell division"/>
    <property type="evidence" value="ECO:0007669"/>
    <property type="project" value="UniProtKB-KW"/>
</dbReference>